<dbReference type="InterPro" id="IPR056423">
    <property type="entry name" value="BACK_BPM_SPOP"/>
</dbReference>
<comment type="caution">
    <text evidence="4">The sequence shown here is derived from an EMBL/GenBank/DDBJ whole genome shotgun (WGS) entry which is preliminary data.</text>
</comment>
<dbReference type="GO" id="GO:0016567">
    <property type="term" value="P:protein ubiquitination"/>
    <property type="evidence" value="ECO:0007669"/>
    <property type="project" value="InterPro"/>
</dbReference>
<dbReference type="Gene3D" id="1.25.40.420">
    <property type="match status" value="1"/>
</dbReference>
<dbReference type="SUPFAM" id="SSF54695">
    <property type="entry name" value="POZ domain"/>
    <property type="match status" value="1"/>
</dbReference>
<evidence type="ECO:0000313" key="4">
    <source>
        <dbReference type="EMBL" id="KAI3917907.1"/>
    </source>
</evidence>
<dbReference type="AlphaFoldDB" id="A0AAD4SS32"/>
<evidence type="ECO:0000256" key="2">
    <source>
        <dbReference type="ARBA" id="ARBA00010846"/>
    </source>
</evidence>
<dbReference type="PANTHER" id="PTHR26379">
    <property type="entry name" value="BTB/POZ AND MATH DOMAIN-CONTAINING PROTEIN 1"/>
    <property type="match status" value="1"/>
</dbReference>
<protein>
    <recommendedName>
        <fullName evidence="3">BPM/SPOP BACK domain-containing protein</fullName>
    </recommendedName>
</protein>
<dbReference type="Pfam" id="PF24570">
    <property type="entry name" value="BACK_BPM_SPOP"/>
    <property type="match status" value="1"/>
</dbReference>
<feature type="non-terminal residue" evidence="4">
    <location>
        <position position="1"/>
    </location>
</feature>
<dbReference type="PANTHER" id="PTHR26379:SF293">
    <property type="entry name" value="BTB_POZ AND MATH DOMAIN-CONTAINING PROTEIN 3"/>
    <property type="match status" value="1"/>
</dbReference>
<sequence>AMLLFLYSDEIPETHELSDLDSLFTSTIIAQHLLAAADRFVLTRLKLMCEVNLCEEISASTVADTLALSERYQCPQLKTACLNFTAKPENLGEVMKSDGYAYLEKWHPSLLTDLLRTSAMMDKK</sequence>
<evidence type="ECO:0000259" key="3">
    <source>
        <dbReference type="Pfam" id="PF24570"/>
    </source>
</evidence>
<gene>
    <name evidence="4" type="ORF">MKW98_000141</name>
</gene>
<proteinExistence type="inferred from homology"/>
<comment type="pathway">
    <text evidence="1">Protein modification; protein ubiquitination.</text>
</comment>
<feature type="domain" description="BPM/SPOP BACK" evidence="3">
    <location>
        <begin position="61"/>
        <end position="115"/>
    </location>
</feature>
<keyword evidence="5" id="KW-1185">Reference proteome</keyword>
<accession>A0AAD4SS32</accession>
<reference evidence="4" key="1">
    <citation type="submission" date="2022-04" db="EMBL/GenBank/DDBJ databases">
        <title>A functionally conserved STORR gene fusion in Papaver species that diverged 16.8 million years ago.</title>
        <authorList>
            <person name="Catania T."/>
        </authorList>
    </citation>
    <scope>NUCLEOTIDE SEQUENCE</scope>
    <source>
        <strain evidence="4">S-188037</strain>
    </source>
</reference>
<dbReference type="EMBL" id="JAJJMB010008958">
    <property type="protein sequence ID" value="KAI3917907.1"/>
    <property type="molecule type" value="Genomic_DNA"/>
</dbReference>
<dbReference type="Gene3D" id="3.30.710.10">
    <property type="entry name" value="Potassium Channel Kv1.1, Chain A"/>
    <property type="match status" value="1"/>
</dbReference>
<name>A0AAD4SS32_9MAGN</name>
<comment type="similarity">
    <text evidence="2">Belongs to the Tdpoz family.</text>
</comment>
<dbReference type="InterPro" id="IPR045005">
    <property type="entry name" value="BPM1-6"/>
</dbReference>
<dbReference type="InterPro" id="IPR011333">
    <property type="entry name" value="SKP1/BTB/POZ_sf"/>
</dbReference>
<evidence type="ECO:0000313" key="5">
    <source>
        <dbReference type="Proteomes" id="UP001202328"/>
    </source>
</evidence>
<dbReference type="Proteomes" id="UP001202328">
    <property type="component" value="Unassembled WGS sequence"/>
</dbReference>
<organism evidence="4 5">
    <name type="scientific">Papaver atlanticum</name>
    <dbReference type="NCBI Taxonomy" id="357466"/>
    <lineage>
        <taxon>Eukaryota</taxon>
        <taxon>Viridiplantae</taxon>
        <taxon>Streptophyta</taxon>
        <taxon>Embryophyta</taxon>
        <taxon>Tracheophyta</taxon>
        <taxon>Spermatophyta</taxon>
        <taxon>Magnoliopsida</taxon>
        <taxon>Ranunculales</taxon>
        <taxon>Papaveraceae</taxon>
        <taxon>Papaveroideae</taxon>
        <taxon>Papaver</taxon>
    </lineage>
</organism>
<evidence type="ECO:0000256" key="1">
    <source>
        <dbReference type="ARBA" id="ARBA00004906"/>
    </source>
</evidence>